<evidence type="ECO:0000256" key="1">
    <source>
        <dbReference type="ARBA" id="ARBA00001946"/>
    </source>
</evidence>
<dbReference type="PANTHER" id="PTHR33571:SF14">
    <property type="entry name" value="PROTEIN ADENYLYLTRANSFERASE MJ0435-RELATED"/>
    <property type="match status" value="1"/>
</dbReference>
<comment type="similarity">
    <text evidence="9">Belongs to the MntA antitoxin family.</text>
</comment>
<sequence length="98" mass="10984">MISHVYSHDELRELIVPMSSHYGMKSARLFGSYARNEATSISDIDVLLEGNPGFSPLNVFAMAEELREKSGKDVDMYELSELNDGPFRNAVFKDAVLL</sequence>
<comment type="cofactor">
    <cofactor evidence="1">
        <name>Mg(2+)</name>
        <dbReference type="ChEBI" id="CHEBI:18420"/>
    </cofactor>
</comment>
<keyword evidence="7" id="KW-0067">ATP-binding</keyword>
<evidence type="ECO:0000256" key="9">
    <source>
        <dbReference type="ARBA" id="ARBA00038276"/>
    </source>
</evidence>
<dbReference type="GO" id="GO:0016779">
    <property type="term" value="F:nucleotidyltransferase activity"/>
    <property type="evidence" value="ECO:0007669"/>
    <property type="project" value="UniProtKB-KW"/>
</dbReference>
<reference evidence="11 12" key="1">
    <citation type="journal article" date="2017" name="BMC Genomics">
        <title>Comparative genomic and phylogenomic analyses of the Bifidobacteriaceae family.</title>
        <authorList>
            <person name="Lugli G.A."/>
            <person name="Milani C."/>
            <person name="Turroni F."/>
            <person name="Duranti S."/>
            <person name="Mancabelli L."/>
            <person name="Mangifesta M."/>
            <person name="Ferrario C."/>
            <person name="Modesto M."/>
            <person name="Mattarelli P."/>
            <person name="Jiri K."/>
            <person name="van Sinderen D."/>
            <person name="Ventura M."/>
        </authorList>
    </citation>
    <scope>NUCLEOTIDE SEQUENCE [LARGE SCALE GENOMIC DNA]</scope>
    <source>
        <strain evidence="11 12">DSM 28807</strain>
    </source>
</reference>
<dbReference type="STRING" id="1603886.GCA_001895165_02231"/>
<keyword evidence="6" id="KW-0547">Nucleotide-binding</keyword>
<dbReference type="InterPro" id="IPR052038">
    <property type="entry name" value="Type-VII_TA_antitoxin"/>
</dbReference>
<evidence type="ECO:0000256" key="6">
    <source>
        <dbReference type="ARBA" id="ARBA00022741"/>
    </source>
</evidence>
<dbReference type="GO" id="GO:0005524">
    <property type="term" value="F:ATP binding"/>
    <property type="evidence" value="ECO:0007669"/>
    <property type="project" value="UniProtKB-KW"/>
</dbReference>
<organism evidence="11 12">
    <name type="scientific">Bifidobacterium lemurum</name>
    <dbReference type="NCBI Taxonomy" id="1603886"/>
    <lineage>
        <taxon>Bacteria</taxon>
        <taxon>Bacillati</taxon>
        <taxon>Actinomycetota</taxon>
        <taxon>Actinomycetes</taxon>
        <taxon>Bifidobacteriales</taxon>
        <taxon>Bifidobacteriaceae</taxon>
        <taxon>Bifidobacterium</taxon>
    </lineage>
</organism>
<evidence type="ECO:0000256" key="4">
    <source>
        <dbReference type="ARBA" id="ARBA00022695"/>
    </source>
</evidence>
<feature type="domain" description="Polymerase nucleotidyl transferase" evidence="10">
    <location>
        <begin position="18"/>
        <end position="96"/>
    </location>
</feature>
<evidence type="ECO:0000256" key="5">
    <source>
        <dbReference type="ARBA" id="ARBA00022723"/>
    </source>
</evidence>
<keyword evidence="4" id="KW-0548">Nucleotidyltransferase</keyword>
<dbReference type="GO" id="GO:0046872">
    <property type="term" value="F:metal ion binding"/>
    <property type="evidence" value="ECO:0007669"/>
    <property type="project" value="UniProtKB-KW"/>
</dbReference>
<evidence type="ECO:0000256" key="8">
    <source>
        <dbReference type="ARBA" id="ARBA00022842"/>
    </source>
</evidence>
<protein>
    <submittedName>
        <fullName evidence="11">Toxin-antitoxin system toxin subunit</fullName>
    </submittedName>
</protein>
<gene>
    <name evidence="11" type="ORF">BLEM_1767</name>
</gene>
<comment type="caution">
    <text evidence="11">The sequence shown here is derived from an EMBL/GenBank/DDBJ whole genome shotgun (WGS) entry which is preliminary data.</text>
</comment>
<dbReference type="AlphaFoldDB" id="A0A261FN19"/>
<dbReference type="InterPro" id="IPR043519">
    <property type="entry name" value="NT_sf"/>
</dbReference>
<dbReference type="SUPFAM" id="SSF81301">
    <property type="entry name" value="Nucleotidyltransferase"/>
    <property type="match status" value="1"/>
</dbReference>
<dbReference type="EMBL" id="MWWX01000015">
    <property type="protein sequence ID" value="OZG60571.1"/>
    <property type="molecule type" value="Genomic_DNA"/>
</dbReference>
<dbReference type="Gene3D" id="3.30.460.10">
    <property type="entry name" value="Beta Polymerase, domain 2"/>
    <property type="match status" value="1"/>
</dbReference>
<dbReference type="CDD" id="cd05403">
    <property type="entry name" value="NT_KNTase_like"/>
    <property type="match status" value="1"/>
</dbReference>
<evidence type="ECO:0000259" key="10">
    <source>
        <dbReference type="Pfam" id="PF01909"/>
    </source>
</evidence>
<evidence type="ECO:0000256" key="2">
    <source>
        <dbReference type="ARBA" id="ARBA00022649"/>
    </source>
</evidence>
<keyword evidence="3" id="KW-0808">Transferase</keyword>
<evidence type="ECO:0000313" key="12">
    <source>
        <dbReference type="Proteomes" id="UP000216352"/>
    </source>
</evidence>
<dbReference type="RefSeq" id="WP_072727067.1">
    <property type="nucleotide sequence ID" value="NZ_BDIS01000032.1"/>
</dbReference>
<evidence type="ECO:0000256" key="7">
    <source>
        <dbReference type="ARBA" id="ARBA00022840"/>
    </source>
</evidence>
<name>A0A261FN19_9BIFI</name>
<dbReference type="Proteomes" id="UP000216352">
    <property type="component" value="Unassembled WGS sequence"/>
</dbReference>
<keyword evidence="2" id="KW-1277">Toxin-antitoxin system</keyword>
<keyword evidence="8" id="KW-0460">Magnesium</keyword>
<dbReference type="Pfam" id="PF01909">
    <property type="entry name" value="NTP_transf_2"/>
    <property type="match status" value="1"/>
</dbReference>
<dbReference type="PANTHER" id="PTHR33571">
    <property type="entry name" value="SSL8005 PROTEIN"/>
    <property type="match status" value="1"/>
</dbReference>
<keyword evidence="5" id="KW-0479">Metal-binding</keyword>
<keyword evidence="12" id="KW-1185">Reference proteome</keyword>
<evidence type="ECO:0000313" key="11">
    <source>
        <dbReference type="EMBL" id="OZG60571.1"/>
    </source>
</evidence>
<dbReference type="InterPro" id="IPR002934">
    <property type="entry name" value="Polymerase_NTP_transf_dom"/>
</dbReference>
<accession>A0A261FN19</accession>
<proteinExistence type="inferred from homology"/>
<evidence type="ECO:0000256" key="3">
    <source>
        <dbReference type="ARBA" id="ARBA00022679"/>
    </source>
</evidence>